<keyword evidence="5 8" id="KW-0812">Transmembrane</keyword>
<evidence type="ECO:0000256" key="4">
    <source>
        <dbReference type="ARBA" id="ARBA00022475"/>
    </source>
</evidence>
<evidence type="ECO:0000256" key="7">
    <source>
        <dbReference type="ARBA" id="ARBA00023136"/>
    </source>
</evidence>
<evidence type="ECO:0000313" key="9">
    <source>
        <dbReference type="EMBL" id="MCA6073860.1"/>
    </source>
</evidence>
<comment type="subcellular location">
    <subcellularLocation>
        <location evidence="1">Cell membrane</location>
        <topology evidence="1">Multi-pass membrane protein</topology>
    </subcellularLocation>
    <subcellularLocation>
        <location evidence="8">Membrane</location>
        <topology evidence="8">Multi-pass membrane protein</topology>
    </subcellularLocation>
</comment>
<dbReference type="Gene3D" id="1.20.58.340">
    <property type="entry name" value="Magnesium transport protein CorA, transmembrane region"/>
    <property type="match status" value="2"/>
</dbReference>
<organism evidence="9 10">
    <name type="scientific">Fulvivirga sedimenti</name>
    <dbReference type="NCBI Taxonomy" id="2879465"/>
    <lineage>
        <taxon>Bacteria</taxon>
        <taxon>Pseudomonadati</taxon>
        <taxon>Bacteroidota</taxon>
        <taxon>Cytophagia</taxon>
        <taxon>Cytophagales</taxon>
        <taxon>Fulvivirgaceae</taxon>
        <taxon>Fulvivirga</taxon>
    </lineage>
</organism>
<dbReference type="Proteomes" id="UP001139409">
    <property type="component" value="Unassembled WGS sequence"/>
</dbReference>
<protein>
    <recommendedName>
        <fullName evidence="8">Magnesium transport protein CorA</fullName>
    </recommendedName>
</protein>
<comment type="function">
    <text evidence="8">Mediates influx of magnesium ions.</text>
</comment>
<keyword evidence="8" id="KW-0460">Magnesium</keyword>
<evidence type="ECO:0000313" key="10">
    <source>
        <dbReference type="Proteomes" id="UP001139409"/>
    </source>
</evidence>
<dbReference type="PANTHER" id="PTHR46494">
    <property type="entry name" value="CORA FAMILY METAL ION TRANSPORTER (EUROFUNG)"/>
    <property type="match status" value="1"/>
</dbReference>
<keyword evidence="8" id="KW-0406">Ion transport</keyword>
<dbReference type="SUPFAM" id="SSF144083">
    <property type="entry name" value="Magnesium transport protein CorA, transmembrane region"/>
    <property type="match status" value="1"/>
</dbReference>
<dbReference type="Gene3D" id="3.30.460.20">
    <property type="entry name" value="CorA soluble domain-like"/>
    <property type="match status" value="1"/>
</dbReference>
<dbReference type="CDD" id="cd12828">
    <property type="entry name" value="TmCorA-like_1"/>
    <property type="match status" value="1"/>
</dbReference>
<dbReference type="GO" id="GO:0000287">
    <property type="term" value="F:magnesium ion binding"/>
    <property type="evidence" value="ECO:0007669"/>
    <property type="project" value="TreeGrafter"/>
</dbReference>
<keyword evidence="4 8" id="KW-1003">Cell membrane</keyword>
<keyword evidence="3 8" id="KW-0813">Transport</keyword>
<dbReference type="NCBIfam" id="TIGR00383">
    <property type="entry name" value="corA"/>
    <property type="match status" value="1"/>
</dbReference>
<dbReference type="PANTHER" id="PTHR46494:SF1">
    <property type="entry name" value="CORA FAMILY METAL ION TRANSPORTER (EUROFUNG)"/>
    <property type="match status" value="1"/>
</dbReference>
<evidence type="ECO:0000256" key="2">
    <source>
        <dbReference type="ARBA" id="ARBA00009765"/>
    </source>
</evidence>
<gene>
    <name evidence="8 9" type="primary">corA</name>
    <name evidence="9" type="ORF">LDX50_03220</name>
</gene>
<comment type="similarity">
    <text evidence="2 8">Belongs to the CorA metal ion transporter (MIT) (TC 1.A.35) family.</text>
</comment>
<dbReference type="RefSeq" id="WP_225696970.1">
    <property type="nucleotide sequence ID" value="NZ_JAIXNE010000001.1"/>
</dbReference>
<dbReference type="Pfam" id="PF01544">
    <property type="entry name" value="CorA"/>
    <property type="match status" value="1"/>
</dbReference>
<dbReference type="InterPro" id="IPR045861">
    <property type="entry name" value="CorA_cytoplasmic_dom"/>
</dbReference>
<dbReference type="GO" id="GO:0050897">
    <property type="term" value="F:cobalt ion binding"/>
    <property type="evidence" value="ECO:0007669"/>
    <property type="project" value="TreeGrafter"/>
</dbReference>
<evidence type="ECO:0000256" key="6">
    <source>
        <dbReference type="ARBA" id="ARBA00022989"/>
    </source>
</evidence>
<dbReference type="SUPFAM" id="SSF143865">
    <property type="entry name" value="CorA soluble domain-like"/>
    <property type="match status" value="1"/>
</dbReference>
<name>A0A9X1HKV8_9BACT</name>
<keyword evidence="10" id="KW-1185">Reference proteome</keyword>
<reference evidence="9" key="1">
    <citation type="submission" date="2021-09" db="EMBL/GenBank/DDBJ databases">
        <title>Fulvivirga sp. isolated from coastal sediment.</title>
        <authorList>
            <person name="Yu H."/>
        </authorList>
    </citation>
    <scope>NUCLEOTIDE SEQUENCE</scope>
    <source>
        <strain evidence="9">1062</strain>
    </source>
</reference>
<evidence type="ECO:0000256" key="5">
    <source>
        <dbReference type="ARBA" id="ARBA00022692"/>
    </source>
</evidence>
<dbReference type="FunFam" id="1.20.58.340:FF:000012">
    <property type="entry name" value="Magnesium transport protein CorA"/>
    <property type="match status" value="1"/>
</dbReference>
<dbReference type="InterPro" id="IPR045863">
    <property type="entry name" value="CorA_TM1_TM2"/>
</dbReference>
<feature type="transmembrane region" description="Helical" evidence="8">
    <location>
        <begin position="337"/>
        <end position="357"/>
    </location>
</feature>
<sequence length="363" mass="42630">MQVHLPKIPKTFRKKSKTVSKAGLPPGTLVHIGPKKTEKQLVELIQFDQNELIETDSNNATEILEKVNPEKVNWINIDGLHNIDLIQQLGNHFHLSPLMLEDILNTEQRPKLEEYDGVLFLPMKALNTLSGNQIEYEQISFVLGSNYILSFQEKEGDLFDQLRNRISDPANRVRSKNVDYLFYRLIDTVVDNYYIVMEHIGEQIEDIEEEVYLNPTSRTMQRIQDVKKELIILRKSLYPIREAISSLLRNDYKVILPENRTFYNDVYDHIIQLIDMFETYRDLISNLMDMYMSTISNKMNEIMKVLTIISTIFIPLSFIAGVYGMNFQHMPELNWRYGYFAILGLMLTILGGMLFYFRRKKWL</sequence>
<evidence type="ECO:0000256" key="8">
    <source>
        <dbReference type="RuleBase" id="RU362010"/>
    </source>
</evidence>
<keyword evidence="6 8" id="KW-1133">Transmembrane helix</keyword>
<dbReference type="GO" id="GO:0015087">
    <property type="term" value="F:cobalt ion transmembrane transporter activity"/>
    <property type="evidence" value="ECO:0007669"/>
    <property type="project" value="UniProtKB-UniRule"/>
</dbReference>
<evidence type="ECO:0000256" key="3">
    <source>
        <dbReference type="ARBA" id="ARBA00022448"/>
    </source>
</evidence>
<dbReference type="GO" id="GO:0015095">
    <property type="term" value="F:magnesium ion transmembrane transporter activity"/>
    <property type="evidence" value="ECO:0007669"/>
    <property type="project" value="UniProtKB-UniRule"/>
</dbReference>
<dbReference type="EMBL" id="JAIXNE010000001">
    <property type="protein sequence ID" value="MCA6073860.1"/>
    <property type="molecule type" value="Genomic_DNA"/>
</dbReference>
<proteinExistence type="inferred from homology"/>
<accession>A0A9X1HKV8</accession>
<dbReference type="InterPro" id="IPR004488">
    <property type="entry name" value="Mg/Co-transport_prot_CorA"/>
</dbReference>
<dbReference type="InterPro" id="IPR002523">
    <property type="entry name" value="MgTranspt_CorA/ZnTranspt_ZntB"/>
</dbReference>
<evidence type="ECO:0000256" key="1">
    <source>
        <dbReference type="ARBA" id="ARBA00004651"/>
    </source>
</evidence>
<dbReference type="AlphaFoldDB" id="A0A9X1HKV8"/>
<feature type="transmembrane region" description="Helical" evidence="8">
    <location>
        <begin position="305"/>
        <end position="325"/>
    </location>
</feature>
<dbReference type="GO" id="GO:0005886">
    <property type="term" value="C:plasma membrane"/>
    <property type="evidence" value="ECO:0007669"/>
    <property type="project" value="UniProtKB-SubCell"/>
</dbReference>
<comment type="caution">
    <text evidence="9">The sequence shown here is derived from an EMBL/GenBank/DDBJ whole genome shotgun (WGS) entry which is preliminary data.</text>
</comment>
<keyword evidence="7 8" id="KW-0472">Membrane</keyword>